<keyword evidence="2" id="KW-1185">Reference proteome</keyword>
<protein>
    <submittedName>
        <fullName evidence="1">Uncharacterized protein</fullName>
    </submittedName>
</protein>
<dbReference type="EMBL" id="JAVRIB010000002">
    <property type="protein sequence ID" value="MDT0633947.1"/>
    <property type="molecule type" value="Genomic_DNA"/>
</dbReference>
<organism evidence="1 2">
    <name type="scientific">Spectribacter hydrogenoxidans</name>
    <dbReference type="NCBI Taxonomy" id="3075608"/>
    <lineage>
        <taxon>Bacteria</taxon>
        <taxon>Pseudomonadati</taxon>
        <taxon>Pseudomonadota</taxon>
        <taxon>Gammaproteobacteria</taxon>
        <taxon>Salinisphaerales</taxon>
        <taxon>Salinisphaeraceae</taxon>
        <taxon>Spectribacter</taxon>
    </lineage>
</organism>
<accession>A0ABU3BX99</accession>
<evidence type="ECO:0000313" key="2">
    <source>
        <dbReference type="Proteomes" id="UP001251857"/>
    </source>
</evidence>
<dbReference type="InterPro" id="IPR011004">
    <property type="entry name" value="Trimer_LpxA-like_sf"/>
</dbReference>
<comment type="caution">
    <text evidence="1">The sequence shown here is derived from an EMBL/GenBank/DDBJ whole genome shotgun (WGS) entry which is preliminary data.</text>
</comment>
<gene>
    <name evidence="1" type="ORF">RM532_03135</name>
</gene>
<sequence>MINKHVPADALMVGVPARQIGWMSQYDEQLDLPLAGKGKVSCELAGAVYVLENGTLRVEV</sequence>
<name>A0ABU3BX99_9GAMM</name>
<dbReference type="SUPFAM" id="SSF51161">
    <property type="entry name" value="Trimeric LpxA-like enzymes"/>
    <property type="match status" value="1"/>
</dbReference>
<dbReference type="Proteomes" id="UP001251857">
    <property type="component" value="Unassembled WGS sequence"/>
</dbReference>
<reference evidence="1 2" key="1">
    <citation type="submission" date="2023-09" db="EMBL/GenBank/DDBJ databases">
        <authorList>
            <person name="Rey-Velasco X."/>
        </authorList>
    </citation>
    <scope>NUCLEOTIDE SEQUENCE [LARGE SCALE GENOMIC DNA]</scope>
    <source>
        <strain evidence="1 2">W335</strain>
    </source>
</reference>
<dbReference type="Gene3D" id="2.20.70.110">
    <property type="match status" value="1"/>
</dbReference>
<evidence type="ECO:0000313" key="1">
    <source>
        <dbReference type="EMBL" id="MDT0633947.1"/>
    </source>
</evidence>
<proteinExistence type="predicted"/>